<dbReference type="NCBIfam" id="NF009270">
    <property type="entry name" value="PRK12627.1"/>
    <property type="match status" value="1"/>
</dbReference>
<keyword evidence="5" id="KW-1185">Reference proteome</keyword>
<dbReference type="InterPro" id="IPR001444">
    <property type="entry name" value="Flag_bb_rod_N"/>
</dbReference>
<sequence>MFQNLDVFRNAMNLARHAGLQQAVSSQNIANADTPGYHALEIPDFAETLKGEMMTQKATRPGHLNGRIADPLPSPSERRDSVDPNGNAVSLETEMVEAVNASRAHNRALSIYRSNLNILRASLGR</sequence>
<keyword evidence="4" id="KW-0969">Cilium</keyword>
<dbReference type="Pfam" id="PF00460">
    <property type="entry name" value="Flg_bb_rod"/>
    <property type="match status" value="1"/>
</dbReference>
<accession>A0A8J2ZM03</accession>
<evidence type="ECO:0000256" key="2">
    <source>
        <dbReference type="SAM" id="MobiDB-lite"/>
    </source>
</evidence>
<keyword evidence="4" id="KW-0282">Flagellum</keyword>
<evidence type="ECO:0000259" key="3">
    <source>
        <dbReference type="Pfam" id="PF00460"/>
    </source>
</evidence>
<evidence type="ECO:0000313" key="4">
    <source>
        <dbReference type="EMBL" id="GGG79344.1"/>
    </source>
</evidence>
<feature type="domain" description="Flagellar basal body rod protein N-terminal" evidence="3">
    <location>
        <begin position="20"/>
        <end position="37"/>
    </location>
</feature>
<evidence type="ECO:0000313" key="5">
    <source>
        <dbReference type="Proteomes" id="UP000617145"/>
    </source>
</evidence>
<comment type="subcellular location">
    <subcellularLocation>
        <location evidence="1">Bacterial flagellum basal body</location>
    </subcellularLocation>
</comment>
<dbReference type="GO" id="GO:0009425">
    <property type="term" value="C:bacterial-type flagellum basal body"/>
    <property type="evidence" value="ECO:0007669"/>
    <property type="project" value="UniProtKB-SubCell"/>
</dbReference>
<dbReference type="EMBL" id="BMJV01000006">
    <property type="protein sequence ID" value="GGG79344.1"/>
    <property type="molecule type" value="Genomic_DNA"/>
</dbReference>
<keyword evidence="4" id="KW-0966">Cell projection</keyword>
<reference evidence="4" key="1">
    <citation type="journal article" date="2014" name="Int. J. Syst. Evol. Microbiol.">
        <title>Complete genome sequence of Corynebacterium casei LMG S-19264T (=DSM 44701T), isolated from a smear-ripened cheese.</title>
        <authorList>
            <consortium name="US DOE Joint Genome Institute (JGI-PGF)"/>
            <person name="Walter F."/>
            <person name="Albersmeier A."/>
            <person name="Kalinowski J."/>
            <person name="Ruckert C."/>
        </authorList>
    </citation>
    <scope>NUCLEOTIDE SEQUENCE</scope>
    <source>
        <strain evidence="4">CGMCC 1.15762</strain>
    </source>
</reference>
<comment type="caution">
    <text evidence="4">The sequence shown here is derived from an EMBL/GenBank/DDBJ whole genome shotgun (WGS) entry which is preliminary data.</text>
</comment>
<name>A0A8J2ZM03_9RHOB</name>
<proteinExistence type="predicted"/>
<dbReference type="AlphaFoldDB" id="A0A8J2ZM03"/>
<evidence type="ECO:0000256" key="1">
    <source>
        <dbReference type="ARBA" id="ARBA00004117"/>
    </source>
</evidence>
<organism evidence="4 5">
    <name type="scientific">Salipiger pallidus</name>
    <dbReference type="NCBI Taxonomy" id="1775170"/>
    <lineage>
        <taxon>Bacteria</taxon>
        <taxon>Pseudomonadati</taxon>
        <taxon>Pseudomonadota</taxon>
        <taxon>Alphaproteobacteria</taxon>
        <taxon>Rhodobacterales</taxon>
        <taxon>Roseobacteraceae</taxon>
        <taxon>Salipiger</taxon>
    </lineage>
</organism>
<dbReference type="Proteomes" id="UP000617145">
    <property type="component" value="Unassembled WGS sequence"/>
</dbReference>
<gene>
    <name evidence="4" type="ORF">GCM10011415_30650</name>
</gene>
<feature type="region of interest" description="Disordered" evidence="2">
    <location>
        <begin position="57"/>
        <end position="88"/>
    </location>
</feature>
<protein>
    <submittedName>
        <fullName evidence="4">Flagellar biosynthesis protein FlgB</fullName>
    </submittedName>
</protein>
<dbReference type="RefSeq" id="WP_188791100.1">
    <property type="nucleotide sequence ID" value="NZ_BMJV01000006.1"/>
</dbReference>
<reference evidence="4" key="2">
    <citation type="submission" date="2020-09" db="EMBL/GenBank/DDBJ databases">
        <authorList>
            <person name="Sun Q."/>
            <person name="Zhou Y."/>
        </authorList>
    </citation>
    <scope>NUCLEOTIDE SEQUENCE</scope>
    <source>
        <strain evidence="4">CGMCC 1.15762</strain>
    </source>
</reference>